<dbReference type="PROSITE" id="PS50937">
    <property type="entry name" value="HTH_MERR_2"/>
    <property type="match status" value="1"/>
</dbReference>
<dbReference type="CDD" id="cd01106">
    <property type="entry name" value="HTH_TipAL-Mta"/>
    <property type="match status" value="1"/>
</dbReference>
<dbReference type="InterPro" id="IPR047057">
    <property type="entry name" value="MerR_fam"/>
</dbReference>
<evidence type="ECO:0000256" key="3">
    <source>
        <dbReference type="ARBA" id="ARBA00023159"/>
    </source>
</evidence>
<dbReference type="GO" id="GO:0003677">
    <property type="term" value="F:DNA binding"/>
    <property type="evidence" value="ECO:0007669"/>
    <property type="project" value="UniProtKB-KW"/>
</dbReference>
<evidence type="ECO:0000259" key="5">
    <source>
        <dbReference type="PROSITE" id="PS50937"/>
    </source>
</evidence>
<feature type="domain" description="HTH merR-type" evidence="5">
    <location>
        <begin position="12"/>
        <end position="81"/>
    </location>
</feature>
<sequence length="268" mass="29883">MIDAESNGPERLYTVGEVSDLVGLSVRALHHWEHEGVAAPSTRSASGYRLYSRADVARIQHALVYRETGMPLARIAEALDAPDSPLDHLIRQRALLTERISRLKAMLGAVDALINAKETRMTTPEYDAKVLGSDWSEDPYEGEARERWGTSAQWEQAQRTRAERGPEGEAAAAARLARVEAELAAAFREGAEPGSARANELAEQHRRALDWYEVTPARHVILSRMYREDPRFRARYEELSPGLAQWLCSVIEENARALGLDPATAAWD</sequence>
<evidence type="ECO:0000256" key="1">
    <source>
        <dbReference type="ARBA" id="ARBA00023015"/>
    </source>
</evidence>
<dbReference type="Proteomes" id="UP000617426">
    <property type="component" value="Unassembled WGS sequence"/>
</dbReference>
<organism evidence="6 7">
    <name type="scientific">Schaalia hyovaginalis</name>
    <dbReference type="NCBI Taxonomy" id="29316"/>
    <lineage>
        <taxon>Bacteria</taxon>
        <taxon>Bacillati</taxon>
        <taxon>Actinomycetota</taxon>
        <taxon>Actinomycetes</taxon>
        <taxon>Actinomycetales</taxon>
        <taxon>Actinomycetaceae</taxon>
        <taxon>Schaalia</taxon>
    </lineage>
</organism>
<dbReference type="SUPFAM" id="SSF89082">
    <property type="entry name" value="Antibiotic binding domain of TipA-like multidrug resistance regulators"/>
    <property type="match status" value="1"/>
</dbReference>
<dbReference type="SMART" id="SM00422">
    <property type="entry name" value="HTH_MERR"/>
    <property type="match status" value="1"/>
</dbReference>
<reference evidence="6" key="1">
    <citation type="submission" date="2020-08" db="EMBL/GenBank/DDBJ databases">
        <title>Sequencing the genomes of 1000 actinobacteria strains.</title>
        <authorList>
            <person name="Klenk H.-P."/>
        </authorList>
    </citation>
    <scope>NUCLEOTIDE SEQUENCE</scope>
    <source>
        <strain evidence="6">DSM 10695</strain>
    </source>
</reference>
<evidence type="ECO:0000313" key="7">
    <source>
        <dbReference type="Proteomes" id="UP000617426"/>
    </source>
</evidence>
<dbReference type="InterPro" id="IPR009061">
    <property type="entry name" value="DNA-bd_dom_put_sf"/>
</dbReference>
<dbReference type="Pfam" id="PF13411">
    <property type="entry name" value="MerR_1"/>
    <property type="match status" value="1"/>
</dbReference>
<gene>
    <name evidence="6" type="ORF">HD592_002155</name>
</gene>
<keyword evidence="7" id="KW-1185">Reference proteome</keyword>
<protein>
    <submittedName>
        <fullName evidence="6">DNA-binding transcriptional MerR regulator</fullName>
    </submittedName>
</protein>
<dbReference type="InterPro" id="IPR036244">
    <property type="entry name" value="TipA-like_antibiotic-bd"/>
</dbReference>
<dbReference type="EMBL" id="JACHMK010000001">
    <property type="protein sequence ID" value="MBB6335590.1"/>
    <property type="molecule type" value="Genomic_DNA"/>
</dbReference>
<dbReference type="InterPro" id="IPR000551">
    <property type="entry name" value="MerR-type_HTH_dom"/>
</dbReference>
<accession>A0A923E7N9</accession>
<dbReference type="InterPro" id="IPR012925">
    <property type="entry name" value="TipAS_dom"/>
</dbReference>
<dbReference type="AlphaFoldDB" id="A0A923E7N9"/>
<evidence type="ECO:0000256" key="2">
    <source>
        <dbReference type="ARBA" id="ARBA00023125"/>
    </source>
</evidence>
<name>A0A923E7N9_9ACTO</name>
<dbReference type="GO" id="GO:0003700">
    <property type="term" value="F:DNA-binding transcription factor activity"/>
    <property type="evidence" value="ECO:0007669"/>
    <property type="project" value="InterPro"/>
</dbReference>
<dbReference type="PANTHER" id="PTHR30204:SF90">
    <property type="entry name" value="HTH-TYPE TRANSCRIPTIONAL ACTIVATOR MTA"/>
    <property type="match status" value="1"/>
</dbReference>
<keyword evidence="3" id="KW-0010">Activator</keyword>
<dbReference type="PANTHER" id="PTHR30204">
    <property type="entry name" value="REDOX-CYCLING DRUG-SENSING TRANSCRIPTIONAL ACTIVATOR SOXR"/>
    <property type="match status" value="1"/>
</dbReference>
<proteinExistence type="predicted"/>
<keyword evidence="2 6" id="KW-0238">DNA-binding</keyword>
<dbReference type="Gene3D" id="1.10.490.50">
    <property type="entry name" value="Antibiotic binding domain of TipA-like multidrug resistance regulators"/>
    <property type="match status" value="1"/>
</dbReference>
<dbReference type="Gene3D" id="1.10.1660.10">
    <property type="match status" value="1"/>
</dbReference>
<dbReference type="SUPFAM" id="SSF46955">
    <property type="entry name" value="Putative DNA-binding domain"/>
    <property type="match status" value="1"/>
</dbReference>
<evidence type="ECO:0000256" key="4">
    <source>
        <dbReference type="ARBA" id="ARBA00023163"/>
    </source>
</evidence>
<comment type="caution">
    <text evidence="6">The sequence shown here is derived from an EMBL/GenBank/DDBJ whole genome shotgun (WGS) entry which is preliminary data.</text>
</comment>
<evidence type="ECO:0000313" key="6">
    <source>
        <dbReference type="EMBL" id="MBB6335590.1"/>
    </source>
</evidence>
<keyword evidence="4" id="KW-0804">Transcription</keyword>
<dbReference type="Pfam" id="PF07739">
    <property type="entry name" value="TipAS"/>
    <property type="match status" value="1"/>
</dbReference>
<dbReference type="RefSeq" id="WP_184454047.1">
    <property type="nucleotide sequence ID" value="NZ_JACHMK010000001.1"/>
</dbReference>
<keyword evidence="1" id="KW-0805">Transcription regulation</keyword>